<keyword evidence="3" id="KW-1185">Reference proteome</keyword>
<name>A0A511NBT2_DEIC1</name>
<proteinExistence type="predicted"/>
<gene>
    <name evidence="2" type="ORF">DC3_56610</name>
</gene>
<feature type="region of interest" description="Disordered" evidence="1">
    <location>
        <begin position="56"/>
        <end position="77"/>
    </location>
</feature>
<dbReference type="RefSeq" id="WP_146891746.1">
    <property type="nucleotide sequence ID" value="NZ_BJXB01000053.1"/>
</dbReference>
<accession>A0A511NBT2</accession>
<comment type="caution">
    <text evidence="2">The sequence shown here is derived from an EMBL/GenBank/DDBJ whole genome shotgun (WGS) entry which is preliminary data.</text>
</comment>
<sequence length="77" mass="8593">MPDDKPKTESIEVIARRLKVRDGHLNGLLLRKGWAYGHQITEDGFKAELQNWLKGPTVAPVEPTPAAADLSTEEEQQ</sequence>
<feature type="compositionally biased region" description="Low complexity" evidence="1">
    <location>
        <begin position="56"/>
        <end position="68"/>
    </location>
</feature>
<evidence type="ECO:0000313" key="3">
    <source>
        <dbReference type="Proteomes" id="UP000321306"/>
    </source>
</evidence>
<dbReference type="Proteomes" id="UP000321306">
    <property type="component" value="Unassembled WGS sequence"/>
</dbReference>
<dbReference type="AlphaFoldDB" id="A0A511NBT2"/>
<organism evidence="2 3">
    <name type="scientific">Deinococcus cellulosilyticus (strain DSM 18568 / NBRC 106333 / KACC 11606 / 5516J-15)</name>
    <dbReference type="NCBI Taxonomy" id="1223518"/>
    <lineage>
        <taxon>Bacteria</taxon>
        <taxon>Thermotogati</taxon>
        <taxon>Deinococcota</taxon>
        <taxon>Deinococci</taxon>
        <taxon>Deinococcales</taxon>
        <taxon>Deinococcaceae</taxon>
        <taxon>Deinococcus</taxon>
    </lineage>
</organism>
<dbReference type="EMBL" id="BJXB01000053">
    <property type="protein sequence ID" value="GEM50026.1"/>
    <property type="molecule type" value="Genomic_DNA"/>
</dbReference>
<evidence type="ECO:0000256" key="1">
    <source>
        <dbReference type="SAM" id="MobiDB-lite"/>
    </source>
</evidence>
<protein>
    <submittedName>
        <fullName evidence="2">Uncharacterized protein</fullName>
    </submittedName>
</protein>
<evidence type="ECO:0000313" key="2">
    <source>
        <dbReference type="EMBL" id="GEM50026.1"/>
    </source>
</evidence>
<reference evidence="2 3" key="1">
    <citation type="submission" date="2019-07" db="EMBL/GenBank/DDBJ databases">
        <title>Whole genome shotgun sequence of Deinococcus cellulosilyticus NBRC 106333.</title>
        <authorList>
            <person name="Hosoyama A."/>
            <person name="Uohara A."/>
            <person name="Ohji S."/>
            <person name="Ichikawa N."/>
        </authorList>
    </citation>
    <scope>NUCLEOTIDE SEQUENCE [LARGE SCALE GENOMIC DNA]</scope>
    <source>
        <strain evidence="2 3">NBRC 106333</strain>
    </source>
</reference>